<organism evidence="1 2">
    <name type="scientific">Streptomyces agglomeratus</name>
    <dbReference type="NCBI Taxonomy" id="285458"/>
    <lineage>
        <taxon>Bacteria</taxon>
        <taxon>Bacillati</taxon>
        <taxon>Actinomycetota</taxon>
        <taxon>Actinomycetes</taxon>
        <taxon>Kitasatosporales</taxon>
        <taxon>Streptomycetaceae</taxon>
        <taxon>Streptomyces</taxon>
    </lineage>
</organism>
<comment type="caution">
    <text evidence="1">The sequence shown here is derived from an EMBL/GenBank/DDBJ whole genome shotgun (WGS) entry which is preliminary data.</text>
</comment>
<dbReference type="RefSeq" id="WP_069934146.1">
    <property type="nucleotide sequence ID" value="NZ_MEHJ01000002.1"/>
</dbReference>
<keyword evidence="2" id="KW-1185">Reference proteome</keyword>
<gene>
    <name evidence="1" type="ORF">AS594_38660</name>
</gene>
<evidence type="ECO:0000313" key="1">
    <source>
        <dbReference type="EMBL" id="OEJ21476.1"/>
    </source>
</evidence>
<dbReference type="STRING" id="285458.BGM19_38175"/>
<dbReference type="EMBL" id="MEHJ01000002">
    <property type="protein sequence ID" value="OEJ21476.1"/>
    <property type="molecule type" value="Genomic_DNA"/>
</dbReference>
<dbReference type="AlphaFoldDB" id="A0A1E5NYS3"/>
<name>A0A1E5NYS3_9ACTN</name>
<protein>
    <submittedName>
        <fullName evidence="1">Uncharacterized protein</fullName>
    </submittedName>
</protein>
<sequence>MVWDRPPGTPVLARDDFHAPQARVPGHLLTIAHNVPKRLILSRTRDHGISLAPLGLNGLVLDPRTGVHIAVLAAAARSNADQP</sequence>
<proteinExistence type="predicted"/>
<accession>A0A1E5NYS3</accession>
<dbReference type="Proteomes" id="UP000095759">
    <property type="component" value="Unassembled WGS sequence"/>
</dbReference>
<evidence type="ECO:0000313" key="2">
    <source>
        <dbReference type="Proteomes" id="UP000095759"/>
    </source>
</evidence>
<reference evidence="1 2" key="1">
    <citation type="submission" date="2016-08" db="EMBL/GenBank/DDBJ databases">
        <title>Complete genome sequence of Streptomyces agglomeratus strain 6-3-2, a novel anti-MRSA actinomycete isolated from Wuli of Tebit, China.</title>
        <authorList>
            <person name="Chen X."/>
        </authorList>
    </citation>
    <scope>NUCLEOTIDE SEQUENCE [LARGE SCALE GENOMIC DNA]</scope>
    <source>
        <strain evidence="1 2">6-3-2</strain>
    </source>
</reference>